<sequence>MCHLRGTVYLIKCRGCGQRYIGESGRPLRNGWMNTVEHSSAHKPTATTASPGTVRRYTPRIPSQTLKLCYTVTSKIRYQPEINNKEELVKALKLIA</sequence>
<gene>
    <name evidence="1" type="primary">Acey_s1124.g3638</name>
    <name evidence="1" type="ORF">Y032_1124g3638</name>
</gene>
<dbReference type="Proteomes" id="UP000024635">
    <property type="component" value="Unassembled WGS sequence"/>
</dbReference>
<reference evidence="2" key="1">
    <citation type="journal article" date="2015" name="Nat. Genet.">
        <title>The genome and transcriptome of the zoonotic hookworm Ancylostoma ceylanicum identify infection-specific gene families.</title>
        <authorList>
            <person name="Schwarz E.M."/>
            <person name="Hu Y."/>
            <person name="Antoshechkin I."/>
            <person name="Miller M.M."/>
            <person name="Sternberg P.W."/>
            <person name="Aroian R.V."/>
        </authorList>
    </citation>
    <scope>NUCLEOTIDE SEQUENCE</scope>
    <source>
        <strain evidence="2">HY135</strain>
    </source>
</reference>
<dbReference type="EMBL" id="JARK01000724">
    <property type="protein sequence ID" value="EYC35182.1"/>
    <property type="molecule type" value="Genomic_DNA"/>
</dbReference>
<protein>
    <submittedName>
        <fullName evidence="1">Uncharacterized protein</fullName>
    </submittedName>
</protein>
<keyword evidence="2" id="KW-1185">Reference proteome</keyword>
<dbReference type="AlphaFoldDB" id="A0A016W7C2"/>
<evidence type="ECO:0000313" key="1">
    <source>
        <dbReference type="EMBL" id="EYC35182.1"/>
    </source>
</evidence>
<proteinExistence type="predicted"/>
<evidence type="ECO:0000313" key="2">
    <source>
        <dbReference type="Proteomes" id="UP000024635"/>
    </source>
</evidence>
<organism evidence="1 2">
    <name type="scientific">Ancylostoma ceylanicum</name>
    <dbReference type="NCBI Taxonomy" id="53326"/>
    <lineage>
        <taxon>Eukaryota</taxon>
        <taxon>Metazoa</taxon>
        <taxon>Ecdysozoa</taxon>
        <taxon>Nematoda</taxon>
        <taxon>Chromadorea</taxon>
        <taxon>Rhabditida</taxon>
        <taxon>Rhabditina</taxon>
        <taxon>Rhabditomorpha</taxon>
        <taxon>Strongyloidea</taxon>
        <taxon>Ancylostomatidae</taxon>
        <taxon>Ancylostomatinae</taxon>
        <taxon>Ancylostoma</taxon>
    </lineage>
</organism>
<accession>A0A016W7C2</accession>
<name>A0A016W7C2_9BILA</name>
<comment type="caution">
    <text evidence="1">The sequence shown here is derived from an EMBL/GenBank/DDBJ whole genome shotgun (WGS) entry which is preliminary data.</text>
</comment>